<keyword evidence="2" id="KW-0378">Hydrolase</keyword>
<dbReference type="CDD" id="cd12797">
    <property type="entry name" value="M23_peptidase"/>
    <property type="match status" value="1"/>
</dbReference>
<evidence type="ECO:0000313" key="3">
    <source>
        <dbReference type="Proteomes" id="UP001597351"/>
    </source>
</evidence>
<dbReference type="EMBL" id="JBHUGD010000003">
    <property type="protein sequence ID" value="MFD1946700.1"/>
    <property type="molecule type" value="Genomic_DNA"/>
</dbReference>
<proteinExistence type="predicted"/>
<dbReference type="PANTHER" id="PTHR21666:SF270">
    <property type="entry name" value="MUREIN HYDROLASE ACTIVATOR ENVC"/>
    <property type="match status" value="1"/>
</dbReference>
<sequence length="203" mass="21074">MAPLDLAYPFEGRWLVQNSPADRVPSHGTARFAASHAIDFVPVDESGRTASVTWRTLVRPEAPNAFPGYGRPVLAPVAGTVVGVLDAVPDHDAFRGLPSVGYALTQGRRAAAGWEALAGNHVLLRTGGGVVVALCHLQQGSAEVAHGDRVGVGDVLGRCGNSGNSTEPHVHVQAVDRAEVEDAAAVPITFGGRLPVNGEVVEV</sequence>
<name>A0ABW4TJS6_9ACTN</name>
<protein>
    <submittedName>
        <fullName evidence="2">M23 family metallopeptidase</fullName>
        <ecNumber evidence="2">3.4.-.-</ecNumber>
    </submittedName>
</protein>
<dbReference type="InterPro" id="IPR016047">
    <property type="entry name" value="M23ase_b-sheet_dom"/>
</dbReference>
<dbReference type="RefSeq" id="WP_343917096.1">
    <property type="nucleotide sequence ID" value="NZ_BAAAJT010000002.1"/>
</dbReference>
<feature type="domain" description="M23ase beta-sheet core" evidence="1">
    <location>
        <begin position="102"/>
        <end position="174"/>
    </location>
</feature>
<evidence type="ECO:0000313" key="2">
    <source>
        <dbReference type="EMBL" id="MFD1946700.1"/>
    </source>
</evidence>
<keyword evidence="3" id="KW-1185">Reference proteome</keyword>
<evidence type="ECO:0000259" key="1">
    <source>
        <dbReference type="Pfam" id="PF01551"/>
    </source>
</evidence>
<dbReference type="SUPFAM" id="SSF51261">
    <property type="entry name" value="Duplicated hybrid motif"/>
    <property type="match status" value="1"/>
</dbReference>
<reference evidence="3" key="1">
    <citation type="journal article" date="2019" name="Int. J. Syst. Evol. Microbiol.">
        <title>The Global Catalogue of Microorganisms (GCM) 10K type strain sequencing project: providing services to taxonomists for standard genome sequencing and annotation.</title>
        <authorList>
            <consortium name="The Broad Institute Genomics Platform"/>
            <consortium name="The Broad Institute Genome Sequencing Center for Infectious Disease"/>
            <person name="Wu L."/>
            <person name="Ma J."/>
        </authorList>
    </citation>
    <scope>NUCLEOTIDE SEQUENCE [LARGE SCALE GENOMIC DNA]</scope>
    <source>
        <strain evidence="3">CGMCC 1.12477</strain>
    </source>
</reference>
<dbReference type="PANTHER" id="PTHR21666">
    <property type="entry name" value="PEPTIDASE-RELATED"/>
    <property type="match status" value="1"/>
</dbReference>
<organism evidence="2 3">
    <name type="scientific">Nocardioides aestuarii</name>
    <dbReference type="NCBI Taxonomy" id="252231"/>
    <lineage>
        <taxon>Bacteria</taxon>
        <taxon>Bacillati</taxon>
        <taxon>Actinomycetota</taxon>
        <taxon>Actinomycetes</taxon>
        <taxon>Propionibacteriales</taxon>
        <taxon>Nocardioidaceae</taxon>
        <taxon>Nocardioides</taxon>
    </lineage>
</organism>
<dbReference type="Proteomes" id="UP001597351">
    <property type="component" value="Unassembled WGS sequence"/>
</dbReference>
<dbReference type="InterPro" id="IPR011055">
    <property type="entry name" value="Dup_hybrid_motif"/>
</dbReference>
<comment type="caution">
    <text evidence="2">The sequence shown here is derived from an EMBL/GenBank/DDBJ whole genome shotgun (WGS) entry which is preliminary data.</text>
</comment>
<dbReference type="Pfam" id="PF01551">
    <property type="entry name" value="Peptidase_M23"/>
    <property type="match status" value="1"/>
</dbReference>
<dbReference type="Gene3D" id="2.70.70.10">
    <property type="entry name" value="Glucose Permease (Domain IIA)"/>
    <property type="match status" value="1"/>
</dbReference>
<dbReference type="EC" id="3.4.-.-" evidence="2"/>
<accession>A0ABW4TJS6</accession>
<dbReference type="InterPro" id="IPR050570">
    <property type="entry name" value="Cell_wall_metabolism_enzyme"/>
</dbReference>
<dbReference type="GO" id="GO:0016787">
    <property type="term" value="F:hydrolase activity"/>
    <property type="evidence" value="ECO:0007669"/>
    <property type="project" value="UniProtKB-KW"/>
</dbReference>
<gene>
    <name evidence="2" type="ORF">ACFSDE_07850</name>
</gene>